<dbReference type="InterPro" id="IPR046735">
    <property type="entry name" value="PA2779-like"/>
</dbReference>
<gene>
    <name evidence="3" type="ORF">ENR23_01420</name>
</gene>
<feature type="chain" id="PRO_5032306345" description="PA2779 family protein" evidence="2">
    <location>
        <begin position="26"/>
        <end position="133"/>
    </location>
</feature>
<keyword evidence="1" id="KW-1133">Transmembrane helix</keyword>
<accession>A0A832MKP7</accession>
<feature type="transmembrane region" description="Helical" evidence="1">
    <location>
        <begin position="105"/>
        <end position="126"/>
    </location>
</feature>
<evidence type="ECO:0000313" key="3">
    <source>
        <dbReference type="EMBL" id="HGZ42081.1"/>
    </source>
</evidence>
<evidence type="ECO:0000256" key="1">
    <source>
        <dbReference type="SAM" id="Phobius"/>
    </source>
</evidence>
<protein>
    <recommendedName>
        <fullName evidence="4">PA2779 family protein</fullName>
    </recommendedName>
</protein>
<feature type="signal peptide" evidence="2">
    <location>
        <begin position="1"/>
        <end position="25"/>
    </location>
</feature>
<dbReference type="NCBIfam" id="NF033919">
    <property type="entry name" value="PA2779_fam"/>
    <property type="match status" value="1"/>
</dbReference>
<evidence type="ECO:0000256" key="2">
    <source>
        <dbReference type="SAM" id="SignalP"/>
    </source>
</evidence>
<proteinExistence type="predicted"/>
<keyword evidence="1" id="KW-0812">Transmembrane</keyword>
<name>A0A832MKP7_UNCEI</name>
<dbReference type="Pfam" id="PF20332">
    <property type="entry name" value="DUF6627"/>
    <property type="match status" value="1"/>
</dbReference>
<keyword evidence="1" id="KW-0472">Membrane</keyword>
<dbReference type="EMBL" id="DSQF01000002">
    <property type="protein sequence ID" value="HGZ42081.1"/>
    <property type="molecule type" value="Genomic_DNA"/>
</dbReference>
<keyword evidence="2" id="KW-0732">Signal</keyword>
<organism evidence="3">
    <name type="scientific">Eiseniibacteriota bacterium</name>
    <dbReference type="NCBI Taxonomy" id="2212470"/>
    <lineage>
        <taxon>Bacteria</taxon>
        <taxon>Candidatus Eiseniibacteriota</taxon>
    </lineage>
</organism>
<evidence type="ECO:0008006" key="4">
    <source>
        <dbReference type="Google" id="ProtNLM"/>
    </source>
</evidence>
<reference evidence="3" key="1">
    <citation type="journal article" date="2020" name="mSystems">
        <title>Genome- and Community-Level Interaction Insights into Carbon Utilization and Element Cycling Functions of Hydrothermarchaeota in Hydrothermal Sediment.</title>
        <authorList>
            <person name="Zhou Z."/>
            <person name="Liu Y."/>
            <person name="Xu W."/>
            <person name="Pan J."/>
            <person name="Luo Z.H."/>
            <person name="Li M."/>
        </authorList>
    </citation>
    <scope>NUCLEOTIDE SEQUENCE [LARGE SCALE GENOMIC DNA]</scope>
    <source>
        <strain evidence="3">SpSt-381</strain>
    </source>
</reference>
<sequence length="133" mass="14174">MRAFPRTLRFWTALALALWWGALHAAPAGAALAPSRTSGATAIQSPRDADLVAVQRALEHRLVAQKLRDYGVSPDEVRLRLATLSDEDLHTLASASKGLPAGGDAIGALIGVLIVVLLVIVILKLLNKEIIVR</sequence>
<dbReference type="AlphaFoldDB" id="A0A832MKP7"/>
<comment type="caution">
    <text evidence="3">The sequence shown here is derived from an EMBL/GenBank/DDBJ whole genome shotgun (WGS) entry which is preliminary data.</text>
</comment>